<evidence type="ECO:0000313" key="1">
    <source>
        <dbReference type="EMBL" id="CAK5078500.1"/>
    </source>
</evidence>
<accession>A0ACB0ZHT5</accession>
<dbReference type="EMBL" id="CAVMJV010000036">
    <property type="protein sequence ID" value="CAK5078500.1"/>
    <property type="molecule type" value="Genomic_DNA"/>
</dbReference>
<gene>
    <name evidence="1" type="ORF">MENTE1834_LOCUS25556</name>
</gene>
<organism evidence="1 2">
    <name type="scientific">Meloidogyne enterolobii</name>
    <name type="common">Root-knot nematode worm</name>
    <name type="synonym">Meloidogyne mayaguensis</name>
    <dbReference type="NCBI Taxonomy" id="390850"/>
    <lineage>
        <taxon>Eukaryota</taxon>
        <taxon>Metazoa</taxon>
        <taxon>Ecdysozoa</taxon>
        <taxon>Nematoda</taxon>
        <taxon>Chromadorea</taxon>
        <taxon>Rhabditida</taxon>
        <taxon>Tylenchina</taxon>
        <taxon>Tylenchomorpha</taxon>
        <taxon>Tylenchoidea</taxon>
        <taxon>Meloidogynidae</taxon>
        <taxon>Meloidogyninae</taxon>
        <taxon>Meloidogyne</taxon>
    </lineage>
</organism>
<dbReference type="Proteomes" id="UP001497535">
    <property type="component" value="Unassembled WGS sequence"/>
</dbReference>
<proteinExistence type="predicted"/>
<keyword evidence="2" id="KW-1185">Reference proteome</keyword>
<comment type="caution">
    <text evidence="1">The sequence shown here is derived from an EMBL/GenBank/DDBJ whole genome shotgun (WGS) entry which is preliminary data.</text>
</comment>
<evidence type="ECO:0000313" key="2">
    <source>
        <dbReference type="Proteomes" id="UP001497535"/>
    </source>
</evidence>
<protein>
    <submittedName>
        <fullName evidence="1">Uncharacterized protein</fullName>
    </submittedName>
</protein>
<sequence>MPPFPSIFIFIFFFLGSIFPFSSSIPFYSLPPSLSVHNFISLLPATPPPLLPIFTHTHLQLYIPFFILFFYF</sequence>
<name>A0ACB0ZHT5_MELEN</name>
<reference evidence="1" key="1">
    <citation type="submission" date="2023-11" db="EMBL/GenBank/DDBJ databases">
        <authorList>
            <person name="Poullet M."/>
        </authorList>
    </citation>
    <scope>NUCLEOTIDE SEQUENCE</scope>
    <source>
        <strain evidence="1">E1834</strain>
    </source>
</reference>